<gene>
    <name evidence="12" type="ORF">COU08_02850</name>
</gene>
<dbReference type="GO" id="GO:0004797">
    <property type="term" value="F:thymidine kinase activity"/>
    <property type="evidence" value="ECO:0007669"/>
    <property type="project" value="UniProtKB-EC"/>
</dbReference>
<dbReference type="GO" id="GO:0046104">
    <property type="term" value="P:thymidine metabolic process"/>
    <property type="evidence" value="ECO:0007669"/>
    <property type="project" value="TreeGrafter"/>
</dbReference>
<dbReference type="Gene3D" id="3.40.50.300">
    <property type="entry name" value="P-loop containing nucleotide triphosphate hydrolases"/>
    <property type="match status" value="1"/>
</dbReference>
<keyword evidence="3 10" id="KW-0237">DNA synthesis</keyword>
<evidence type="ECO:0000256" key="7">
    <source>
        <dbReference type="ARBA" id="ARBA00022840"/>
    </source>
</evidence>
<comment type="caution">
    <text evidence="12">The sequence shown here is derived from an EMBL/GenBank/DDBJ whole genome shotgun (WGS) entry which is preliminary data.</text>
</comment>
<evidence type="ECO:0000313" key="12">
    <source>
        <dbReference type="EMBL" id="PIT92418.1"/>
    </source>
</evidence>
<comment type="similarity">
    <text evidence="1 11">Belongs to the thymidine kinase family.</text>
</comment>
<dbReference type="PANTHER" id="PTHR11441">
    <property type="entry name" value="THYMIDINE KINASE"/>
    <property type="match status" value="1"/>
</dbReference>
<dbReference type="AlphaFoldDB" id="A0A2M6WHZ0"/>
<sequence>MNATRPFVVFTGTMFSGKTDLLCQTLRRLSTYSHQRVVVFKPTTDRRSSNGHIQTADGVQMPAHEIKPNRPEKILRMVYQMKADGNNPDVLGFDEIQFFFPALFAAVTAELYREGYQIYAAGLDLDFRGEPFETASLLLAHATYIHKLESYCARCGQPARLPQRLIEGSPASYTADRILIGGTEAYEARCTACHVVPDRPSVVTVSIAPHHTRKKKHKRDKKKRPF</sequence>
<dbReference type="GO" id="GO:0005829">
    <property type="term" value="C:cytosol"/>
    <property type="evidence" value="ECO:0007669"/>
    <property type="project" value="TreeGrafter"/>
</dbReference>
<feature type="active site" description="Proton acceptor" evidence="8">
    <location>
        <position position="95"/>
    </location>
</feature>
<dbReference type="Proteomes" id="UP000228635">
    <property type="component" value="Unassembled WGS sequence"/>
</dbReference>
<reference evidence="13" key="1">
    <citation type="submission" date="2017-09" db="EMBL/GenBank/DDBJ databases">
        <title>Depth-based differentiation of microbial function through sediment-hosted aquifers and enrichment of novel symbionts in the deep terrestrial subsurface.</title>
        <authorList>
            <person name="Probst A.J."/>
            <person name="Ladd B."/>
            <person name="Jarett J.K."/>
            <person name="Geller-Mcgrath D.E."/>
            <person name="Sieber C.M.K."/>
            <person name="Emerson J.B."/>
            <person name="Anantharaman K."/>
            <person name="Thomas B.C."/>
            <person name="Malmstrom R."/>
            <person name="Stieglmeier M."/>
            <person name="Klingl A."/>
            <person name="Woyke T."/>
            <person name="Ryan C.M."/>
            <person name="Banfield J.F."/>
        </authorList>
    </citation>
    <scope>NUCLEOTIDE SEQUENCE [LARGE SCALE GENOMIC DNA]</scope>
</reference>
<dbReference type="SUPFAM" id="SSF57716">
    <property type="entry name" value="Glucocorticoid receptor-like (DNA-binding domain)"/>
    <property type="match status" value="1"/>
</dbReference>
<evidence type="ECO:0000256" key="6">
    <source>
        <dbReference type="ARBA" id="ARBA00022777"/>
    </source>
</evidence>
<evidence type="ECO:0000313" key="13">
    <source>
        <dbReference type="Proteomes" id="UP000228635"/>
    </source>
</evidence>
<dbReference type="SUPFAM" id="SSF52540">
    <property type="entry name" value="P-loop containing nucleoside triphosphate hydrolases"/>
    <property type="match status" value="1"/>
</dbReference>
<evidence type="ECO:0000256" key="9">
    <source>
        <dbReference type="PIRSR" id="PIRSR035805-2"/>
    </source>
</evidence>
<feature type="binding site" evidence="9">
    <location>
        <begin position="178"/>
        <end position="181"/>
    </location>
    <ligand>
        <name>substrate</name>
    </ligand>
</feature>
<protein>
    <recommendedName>
        <fullName evidence="2 10">Thymidine kinase</fullName>
        <ecNumber evidence="2 10">2.7.1.21</ecNumber>
    </recommendedName>
</protein>
<dbReference type="GO" id="GO:0071897">
    <property type="term" value="P:DNA biosynthetic process"/>
    <property type="evidence" value="ECO:0007669"/>
    <property type="project" value="UniProtKB-KW"/>
</dbReference>
<accession>A0A2M6WHZ0</accession>
<dbReference type="GO" id="GO:0005524">
    <property type="term" value="F:ATP binding"/>
    <property type="evidence" value="ECO:0007669"/>
    <property type="project" value="UniProtKB-KW"/>
</dbReference>
<feature type="binding site" evidence="9">
    <location>
        <position position="186"/>
    </location>
    <ligand>
        <name>substrate</name>
    </ligand>
</feature>
<dbReference type="Pfam" id="PF00265">
    <property type="entry name" value="TK"/>
    <property type="match status" value="1"/>
</dbReference>
<evidence type="ECO:0000256" key="11">
    <source>
        <dbReference type="RuleBase" id="RU004165"/>
    </source>
</evidence>
<keyword evidence="5 10" id="KW-0547">Nucleotide-binding</keyword>
<evidence type="ECO:0000256" key="5">
    <source>
        <dbReference type="ARBA" id="ARBA00022741"/>
    </source>
</evidence>
<evidence type="ECO:0000256" key="4">
    <source>
        <dbReference type="ARBA" id="ARBA00022679"/>
    </source>
</evidence>
<evidence type="ECO:0000256" key="10">
    <source>
        <dbReference type="RuleBase" id="RU000544"/>
    </source>
</evidence>
<keyword evidence="6 10" id="KW-0418">Kinase</keyword>
<dbReference type="EMBL" id="PFBA01000024">
    <property type="protein sequence ID" value="PIT92418.1"/>
    <property type="molecule type" value="Genomic_DNA"/>
</dbReference>
<keyword evidence="7 10" id="KW-0067">ATP-binding</keyword>
<organism evidence="12 13">
    <name type="scientific">Candidatus Harrisonbacteria bacterium CG10_big_fil_rev_8_21_14_0_10_42_17</name>
    <dbReference type="NCBI Taxonomy" id="1974584"/>
    <lineage>
        <taxon>Bacteria</taxon>
        <taxon>Candidatus Harrisoniibacteriota</taxon>
    </lineage>
</organism>
<keyword evidence="4 10" id="KW-0808">Transferase</keyword>
<evidence type="ECO:0000256" key="1">
    <source>
        <dbReference type="ARBA" id="ARBA00007587"/>
    </source>
</evidence>
<evidence type="ECO:0000256" key="2">
    <source>
        <dbReference type="ARBA" id="ARBA00012118"/>
    </source>
</evidence>
<comment type="catalytic activity">
    <reaction evidence="10">
        <text>thymidine + ATP = dTMP + ADP + H(+)</text>
        <dbReference type="Rhea" id="RHEA:19129"/>
        <dbReference type="ChEBI" id="CHEBI:15378"/>
        <dbReference type="ChEBI" id="CHEBI:17748"/>
        <dbReference type="ChEBI" id="CHEBI:30616"/>
        <dbReference type="ChEBI" id="CHEBI:63528"/>
        <dbReference type="ChEBI" id="CHEBI:456216"/>
        <dbReference type="EC" id="2.7.1.21"/>
    </reaction>
</comment>
<dbReference type="InterPro" id="IPR001267">
    <property type="entry name" value="Thymidine_kinase"/>
</dbReference>
<dbReference type="PIRSF" id="PIRSF035805">
    <property type="entry name" value="TK_cell"/>
    <property type="match status" value="1"/>
</dbReference>
<evidence type="ECO:0000256" key="8">
    <source>
        <dbReference type="PIRSR" id="PIRSR035805-1"/>
    </source>
</evidence>
<dbReference type="PANTHER" id="PTHR11441:SF0">
    <property type="entry name" value="THYMIDINE KINASE, CYTOSOLIC"/>
    <property type="match status" value="1"/>
</dbReference>
<evidence type="ECO:0000256" key="3">
    <source>
        <dbReference type="ARBA" id="ARBA00022634"/>
    </source>
</evidence>
<dbReference type="InterPro" id="IPR027417">
    <property type="entry name" value="P-loop_NTPase"/>
</dbReference>
<dbReference type="Gene3D" id="3.30.60.20">
    <property type="match status" value="1"/>
</dbReference>
<dbReference type="EC" id="2.7.1.21" evidence="2 10"/>
<proteinExistence type="inferred from homology"/>
<name>A0A2M6WHZ0_9BACT</name>